<dbReference type="PANTHER" id="PTHR12677">
    <property type="entry name" value="GOLGI APPARATUS MEMBRANE PROTEIN TVP38-RELATED"/>
    <property type="match status" value="1"/>
</dbReference>
<comment type="caution">
    <text evidence="6">Lacks conserved residue(s) required for the propagation of feature annotation.</text>
</comment>
<dbReference type="PANTHER" id="PTHR12677:SF55">
    <property type="entry name" value="UNDECAPRENYL PHOSPHATE TRANSPORTER SAOUHSC_00901-RELATED"/>
    <property type="match status" value="1"/>
</dbReference>
<dbReference type="EMBL" id="CP101462">
    <property type="protein sequence ID" value="UTT43304.1"/>
    <property type="molecule type" value="Genomic_DNA"/>
</dbReference>
<dbReference type="Pfam" id="PF09335">
    <property type="entry name" value="VTT_dom"/>
    <property type="match status" value="1"/>
</dbReference>
<evidence type="ECO:0000256" key="6">
    <source>
        <dbReference type="RuleBase" id="RU366058"/>
    </source>
</evidence>
<keyword evidence="2 6" id="KW-1003">Cell membrane</keyword>
<evidence type="ECO:0000256" key="5">
    <source>
        <dbReference type="ARBA" id="ARBA00023136"/>
    </source>
</evidence>
<reference evidence="8" key="1">
    <citation type="submission" date="2022-07" db="EMBL/GenBank/DDBJ databases">
        <title>Complete genome of CX2.</title>
        <authorList>
            <person name="Cao G."/>
        </authorList>
    </citation>
    <scope>NUCLEOTIDE SEQUENCE</scope>
    <source>
        <strain evidence="8">CX2</strain>
    </source>
</reference>
<keyword evidence="5 6" id="KW-0472">Membrane</keyword>
<evidence type="ECO:0000313" key="9">
    <source>
        <dbReference type="Proteomes" id="UP001060325"/>
    </source>
</evidence>
<comment type="similarity">
    <text evidence="6">Belongs to the TVP38/TMEM64 family.</text>
</comment>
<evidence type="ECO:0000256" key="4">
    <source>
        <dbReference type="ARBA" id="ARBA00022989"/>
    </source>
</evidence>
<feature type="domain" description="VTT" evidence="7">
    <location>
        <begin position="28"/>
        <end position="142"/>
    </location>
</feature>
<dbReference type="InterPro" id="IPR015414">
    <property type="entry name" value="TMEM64"/>
</dbReference>
<evidence type="ECO:0000256" key="1">
    <source>
        <dbReference type="ARBA" id="ARBA00004651"/>
    </source>
</evidence>
<proteinExistence type="inferred from homology"/>
<sequence>MEWAALPIPLFVVISILLNMLIAVAGVLPSAFLTALNVQLLGFGPGVAVSIIGEAAGAVLSFILYRKALHRYTSPDGKRLRRLREAEGVEAWFLVLSLRLLPFVPSGLVTLSAAFSRMSLPSFAVASTVGKVPALVIEALAVAAVLNVAAGWQLGLIALLIVLYAVWRLPQRSGEKI</sequence>
<comment type="subcellular location">
    <subcellularLocation>
        <location evidence="1 6">Cell membrane</location>
        <topology evidence="1 6">Multi-pass membrane protein</topology>
    </subcellularLocation>
</comment>
<keyword evidence="4 6" id="KW-1133">Transmembrane helix</keyword>
<feature type="transmembrane region" description="Helical" evidence="6">
    <location>
        <begin position="7"/>
        <end position="28"/>
    </location>
</feature>
<evidence type="ECO:0000256" key="3">
    <source>
        <dbReference type="ARBA" id="ARBA00022692"/>
    </source>
</evidence>
<dbReference type="InterPro" id="IPR032816">
    <property type="entry name" value="VTT_dom"/>
</dbReference>
<dbReference type="Proteomes" id="UP001060325">
    <property type="component" value="Chromosome"/>
</dbReference>
<protein>
    <recommendedName>
        <fullName evidence="6">TVP38/TMEM64 family membrane protein</fullName>
    </recommendedName>
</protein>
<keyword evidence="9" id="KW-1185">Reference proteome</keyword>
<keyword evidence="3 6" id="KW-0812">Transmembrane</keyword>
<dbReference type="RefSeq" id="WP_255177714.1">
    <property type="nucleotide sequence ID" value="NZ_CP101462.1"/>
</dbReference>
<evidence type="ECO:0000313" key="8">
    <source>
        <dbReference type="EMBL" id="UTT43304.1"/>
    </source>
</evidence>
<feature type="transmembrane region" description="Helical" evidence="6">
    <location>
        <begin position="91"/>
        <end position="115"/>
    </location>
</feature>
<evidence type="ECO:0000256" key="2">
    <source>
        <dbReference type="ARBA" id="ARBA00022475"/>
    </source>
</evidence>
<feature type="transmembrane region" description="Helical" evidence="6">
    <location>
        <begin position="40"/>
        <end position="65"/>
    </location>
</feature>
<evidence type="ECO:0000259" key="7">
    <source>
        <dbReference type="Pfam" id="PF09335"/>
    </source>
</evidence>
<feature type="transmembrane region" description="Helical" evidence="6">
    <location>
        <begin position="135"/>
        <end position="167"/>
    </location>
</feature>
<accession>A0ABY5FPT4</accession>
<gene>
    <name evidence="8" type="ORF">NMQ00_02035</name>
</gene>
<organism evidence="8 9">
    <name type="scientific">Exiguobacterium aurantiacum</name>
    <dbReference type="NCBI Taxonomy" id="33987"/>
    <lineage>
        <taxon>Bacteria</taxon>
        <taxon>Bacillati</taxon>
        <taxon>Bacillota</taxon>
        <taxon>Bacilli</taxon>
        <taxon>Bacillales</taxon>
        <taxon>Bacillales Family XII. Incertae Sedis</taxon>
        <taxon>Exiguobacterium</taxon>
    </lineage>
</organism>
<name>A0ABY5FPT4_9BACL</name>